<organism evidence="1 2">
    <name type="scientific">Arctium lappa</name>
    <name type="common">Greater burdock</name>
    <name type="synonym">Lappa major</name>
    <dbReference type="NCBI Taxonomy" id="4217"/>
    <lineage>
        <taxon>Eukaryota</taxon>
        <taxon>Viridiplantae</taxon>
        <taxon>Streptophyta</taxon>
        <taxon>Embryophyta</taxon>
        <taxon>Tracheophyta</taxon>
        <taxon>Spermatophyta</taxon>
        <taxon>Magnoliopsida</taxon>
        <taxon>eudicotyledons</taxon>
        <taxon>Gunneridae</taxon>
        <taxon>Pentapetalae</taxon>
        <taxon>asterids</taxon>
        <taxon>campanulids</taxon>
        <taxon>Asterales</taxon>
        <taxon>Asteraceae</taxon>
        <taxon>Carduoideae</taxon>
        <taxon>Cardueae</taxon>
        <taxon>Arctiinae</taxon>
        <taxon>Arctium</taxon>
    </lineage>
</organism>
<proteinExistence type="predicted"/>
<protein>
    <submittedName>
        <fullName evidence="1">Uncharacterized protein</fullName>
    </submittedName>
</protein>
<keyword evidence="2" id="KW-1185">Reference proteome</keyword>
<name>A0ACB9B7V1_ARCLA</name>
<reference evidence="2" key="1">
    <citation type="journal article" date="2022" name="Mol. Ecol. Resour.">
        <title>The genomes of chicory, endive, great burdock and yacon provide insights into Asteraceae palaeo-polyploidization history and plant inulin production.</title>
        <authorList>
            <person name="Fan W."/>
            <person name="Wang S."/>
            <person name="Wang H."/>
            <person name="Wang A."/>
            <person name="Jiang F."/>
            <person name="Liu H."/>
            <person name="Zhao H."/>
            <person name="Xu D."/>
            <person name="Zhang Y."/>
        </authorList>
    </citation>
    <scope>NUCLEOTIDE SEQUENCE [LARGE SCALE GENOMIC DNA]</scope>
    <source>
        <strain evidence="2">cv. Niubang</strain>
    </source>
</reference>
<reference evidence="1 2" key="2">
    <citation type="journal article" date="2022" name="Mol. Ecol. Resour.">
        <title>The genomes of chicory, endive, great burdock and yacon provide insights into Asteraceae paleo-polyploidization history and plant inulin production.</title>
        <authorList>
            <person name="Fan W."/>
            <person name="Wang S."/>
            <person name="Wang H."/>
            <person name="Wang A."/>
            <person name="Jiang F."/>
            <person name="Liu H."/>
            <person name="Zhao H."/>
            <person name="Xu D."/>
            <person name="Zhang Y."/>
        </authorList>
    </citation>
    <scope>NUCLEOTIDE SEQUENCE [LARGE SCALE GENOMIC DNA]</scope>
    <source>
        <strain evidence="2">cv. Niubang</strain>
    </source>
</reference>
<sequence>MLENYIYTWFYMLYFSIVELMRTGYNRPGPSDATGSDTVVVVFSGIWRPLRELWGFFINFLTVCLFRVHYIFVFVACSKLLVLVVDFVN</sequence>
<comment type="caution">
    <text evidence="1">The sequence shown here is derived from an EMBL/GenBank/DDBJ whole genome shotgun (WGS) entry which is preliminary data.</text>
</comment>
<gene>
    <name evidence="1" type="ORF">L6452_19376</name>
</gene>
<dbReference type="Proteomes" id="UP001055879">
    <property type="component" value="Linkage Group LG06"/>
</dbReference>
<evidence type="ECO:0000313" key="2">
    <source>
        <dbReference type="Proteomes" id="UP001055879"/>
    </source>
</evidence>
<accession>A0ACB9B7V1</accession>
<dbReference type="EMBL" id="CM042052">
    <property type="protein sequence ID" value="KAI3718502.1"/>
    <property type="molecule type" value="Genomic_DNA"/>
</dbReference>
<evidence type="ECO:0000313" key="1">
    <source>
        <dbReference type="EMBL" id="KAI3718502.1"/>
    </source>
</evidence>